<dbReference type="Proteomes" id="UP000039865">
    <property type="component" value="Unassembled WGS sequence"/>
</dbReference>
<sequence>MQTATAVEISKCKQCACGSKLAAQYVCLLPEKCNNQFLYCDDENCSSKHDHRMAKITSVMQHLKNQVGEFREKVSTLKSNLSDLFPTFEKLVKFYTASQKALSQKNSPQDGKKYRYLDELVAKIDKLYNEVDSYSLSLDELQIEYKLEEMIKTVDVQGERLKEEFTEVATLAKMDEELLWNIYEEAISTDYVNQELMDKFSPSNWNTYHGLQIKALKSKLDKKEAEFQAFKTLVEQKLQI</sequence>
<dbReference type="AlphaFoldDB" id="A0A078A1E9"/>
<keyword evidence="3" id="KW-1185">Reference proteome</keyword>
<gene>
    <name evidence="2" type="primary">Contig18928.g20079</name>
    <name evidence="2" type="ORF">STYLEM_3585</name>
</gene>
<accession>A0A078A1E9</accession>
<dbReference type="InParanoid" id="A0A078A1E9"/>
<protein>
    <submittedName>
        <fullName evidence="2">Uncharacterized protein</fullName>
    </submittedName>
</protein>
<proteinExistence type="predicted"/>
<feature type="coiled-coil region" evidence="1">
    <location>
        <begin position="117"/>
        <end position="144"/>
    </location>
</feature>
<evidence type="ECO:0000256" key="1">
    <source>
        <dbReference type="SAM" id="Coils"/>
    </source>
</evidence>
<evidence type="ECO:0000313" key="3">
    <source>
        <dbReference type="Proteomes" id="UP000039865"/>
    </source>
</evidence>
<organism evidence="2 3">
    <name type="scientific">Stylonychia lemnae</name>
    <name type="common">Ciliate</name>
    <dbReference type="NCBI Taxonomy" id="5949"/>
    <lineage>
        <taxon>Eukaryota</taxon>
        <taxon>Sar</taxon>
        <taxon>Alveolata</taxon>
        <taxon>Ciliophora</taxon>
        <taxon>Intramacronucleata</taxon>
        <taxon>Spirotrichea</taxon>
        <taxon>Stichotrichia</taxon>
        <taxon>Sporadotrichida</taxon>
        <taxon>Oxytrichidae</taxon>
        <taxon>Stylonychinae</taxon>
        <taxon>Stylonychia</taxon>
    </lineage>
</organism>
<name>A0A078A1E9_STYLE</name>
<reference evidence="2 3" key="1">
    <citation type="submission" date="2014-06" db="EMBL/GenBank/DDBJ databases">
        <authorList>
            <person name="Swart Estienne"/>
        </authorList>
    </citation>
    <scope>NUCLEOTIDE SEQUENCE [LARGE SCALE GENOMIC DNA]</scope>
    <source>
        <strain evidence="2 3">130c</strain>
    </source>
</reference>
<dbReference type="EMBL" id="CCKQ01003490">
    <property type="protein sequence ID" value="CDW74604.1"/>
    <property type="molecule type" value="Genomic_DNA"/>
</dbReference>
<evidence type="ECO:0000313" key="2">
    <source>
        <dbReference type="EMBL" id="CDW74604.1"/>
    </source>
</evidence>
<keyword evidence="1" id="KW-0175">Coiled coil</keyword>